<dbReference type="AlphaFoldDB" id="I0IJC5"/>
<dbReference type="OrthoDB" id="1550603at2"/>
<name>I0IJC5_PHYMF</name>
<evidence type="ECO:0008006" key="3">
    <source>
        <dbReference type="Google" id="ProtNLM"/>
    </source>
</evidence>
<dbReference type="Proteomes" id="UP000007881">
    <property type="component" value="Plasmid pPSMK1"/>
</dbReference>
<geneLocation type="plasmid" evidence="1 2">
    <name>pPSMK1</name>
</geneLocation>
<evidence type="ECO:0000313" key="2">
    <source>
        <dbReference type="Proteomes" id="UP000007881"/>
    </source>
</evidence>
<dbReference type="Pfam" id="PF08843">
    <property type="entry name" value="AbiEii"/>
    <property type="match status" value="1"/>
</dbReference>
<dbReference type="InterPro" id="IPR014942">
    <property type="entry name" value="AbiEii"/>
</dbReference>
<evidence type="ECO:0000313" key="1">
    <source>
        <dbReference type="EMBL" id="BAM05363.1"/>
    </source>
</evidence>
<sequence length="312" mass="34822">MKAAYERQVDLLLRVAPTVAAEACFALKGGTAINLFRRDMPRLSIDLDLTYLPRKPREAALAEIVGALHRVAGRLDPLGIRATVQRAECKLLARTRDAVVKVEVSKMMRGSLFPPEERVLCASAQERFGRFVAMPVVNEAEVFAGKLVAALDRQHPRDLFDTRFILDRLAAEGAGDELRVAFLAAVLSSSRPPDEILDPRIQDPGPAFERAFAGMARDPFSVKDHARTLENLRDTLPDLLRNRERAALLGFVRLRAEAGSPPLAEVMELPAVRWKRVNLERLRKDDAERWRQAVGKVEAVLNVLRDRGRGGR</sequence>
<dbReference type="eggNOG" id="COG2253">
    <property type="taxonomic scope" value="Bacteria"/>
</dbReference>
<proteinExistence type="predicted"/>
<dbReference type="Gene3D" id="3.10.450.620">
    <property type="entry name" value="JHP933, nucleotidyltransferase-like core domain"/>
    <property type="match status" value="1"/>
</dbReference>
<dbReference type="KEGG" id="phm:PSMK_p00010"/>
<dbReference type="EMBL" id="AP012339">
    <property type="protein sequence ID" value="BAM05363.1"/>
    <property type="molecule type" value="Genomic_DNA"/>
</dbReference>
<dbReference type="HOGENOM" id="CLU_058622_1_0_0"/>
<keyword evidence="2" id="KW-1185">Reference proteome</keyword>
<protein>
    <recommendedName>
        <fullName evidence="3">Nucleotidyl transferase AbiEii/AbiGii toxin family protein</fullName>
    </recommendedName>
</protein>
<keyword evidence="1" id="KW-0614">Plasmid</keyword>
<organism evidence="1 2">
    <name type="scientific">Phycisphaera mikurensis (strain NBRC 102666 / KCTC 22515 / FYK2301M01)</name>
    <dbReference type="NCBI Taxonomy" id="1142394"/>
    <lineage>
        <taxon>Bacteria</taxon>
        <taxon>Pseudomonadati</taxon>
        <taxon>Planctomycetota</taxon>
        <taxon>Phycisphaerae</taxon>
        <taxon>Phycisphaerales</taxon>
        <taxon>Phycisphaeraceae</taxon>
        <taxon>Phycisphaera</taxon>
    </lineage>
</organism>
<reference evidence="1 2" key="1">
    <citation type="submission" date="2012-02" db="EMBL/GenBank/DDBJ databases">
        <title>Complete genome sequence of Phycisphaera mikurensis NBRC 102666.</title>
        <authorList>
            <person name="Ankai A."/>
            <person name="Hosoyama A."/>
            <person name="Terui Y."/>
            <person name="Sekine M."/>
            <person name="Fukai R."/>
            <person name="Kato Y."/>
            <person name="Nakamura S."/>
            <person name="Yamada-Narita S."/>
            <person name="Kawakoshi A."/>
            <person name="Fukunaga Y."/>
            <person name="Yamazaki S."/>
            <person name="Fujita N."/>
        </authorList>
    </citation>
    <scope>NUCLEOTIDE SEQUENCE [LARGE SCALE GENOMIC DNA]</scope>
    <source>
        <strain evidence="2">NBRC 102666 / KCTC 22515 / FYK2301M01</strain>
        <plasmid evidence="1 2">pPSMK1</plasmid>
    </source>
</reference>
<accession>I0IJC5</accession>
<dbReference type="RefSeq" id="WP_014438566.1">
    <property type="nucleotide sequence ID" value="NC_017081.1"/>
</dbReference>
<gene>
    <name evidence="1" type="ordered locus">PSMK_p00010</name>
</gene>